<evidence type="ECO:0000256" key="10">
    <source>
        <dbReference type="ARBA" id="ARBA00032441"/>
    </source>
</evidence>
<comment type="subcellular location">
    <subcellularLocation>
        <location evidence="1">Cytoplasm</location>
    </subcellularLocation>
</comment>
<dbReference type="NCBIfam" id="TIGR00150">
    <property type="entry name" value="T6A_YjeE"/>
    <property type="match status" value="1"/>
</dbReference>
<sequence length="135" mass="15075">MDATFTLDQLKPTAIALWNEGKSHKVWAFHAAMGTGKTTFIHALCESLGVRSAISSPTFAIINEYTSPEAGTIFHMDWYRLKNEEEGVNAGVEDSLQSNAYCLVEWPENAPGLLPDDAFHVYLEVVDEKTRRVRS</sequence>
<name>A0ABW9ZP95_9BACT</name>
<keyword evidence="9" id="KW-0460">Magnesium</keyword>
<organism evidence="11 12">
    <name type="scientific">Sediminibacterium roseum</name>
    <dbReference type="NCBI Taxonomy" id="1978412"/>
    <lineage>
        <taxon>Bacteria</taxon>
        <taxon>Pseudomonadati</taxon>
        <taxon>Bacteroidota</taxon>
        <taxon>Chitinophagia</taxon>
        <taxon>Chitinophagales</taxon>
        <taxon>Chitinophagaceae</taxon>
        <taxon>Sediminibacterium</taxon>
    </lineage>
</organism>
<comment type="caution">
    <text evidence="11">The sequence shown here is derived from an EMBL/GenBank/DDBJ whole genome shotgun (WGS) entry which is preliminary data.</text>
</comment>
<dbReference type="InterPro" id="IPR003442">
    <property type="entry name" value="T6A_TsaE"/>
</dbReference>
<dbReference type="SUPFAM" id="SSF52540">
    <property type="entry name" value="P-loop containing nucleoside triphosphate hydrolases"/>
    <property type="match status" value="1"/>
</dbReference>
<evidence type="ECO:0000256" key="8">
    <source>
        <dbReference type="ARBA" id="ARBA00022840"/>
    </source>
</evidence>
<dbReference type="RefSeq" id="WP_161817222.1">
    <property type="nucleotide sequence ID" value="NZ_JAACJS010000002.1"/>
</dbReference>
<dbReference type="Proteomes" id="UP000753802">
    <property type="component" value="Unassembled WGS sequence"/>
</dbReference>
<protein>
    <recommendedName>
        <fullName evidence="3">tRNA threonylcarbamoyladenosine biosynthesis protein TsaE</fullName>
    </recommendedName>
    <alternativeName>
        <fullName evidence="10">t(6)A37 threonylcarbamoyladenosine biosynthesis protein TsaE</fullName>
    </alternativeName>
</protein>
<dbReference type="InterPro" id="IPR027417">
    <property type="entry name" value="P-loop_NTPase"/>
</dbReference>
<accession>A0ABW9ZP95</accession>
<dbReference type="PANTHER" id="PTHR33540">
    <property type="entry name" value="TRNA THREONYLCARBAMOYLADENOSINE BIOSYNTHESIS PROTEIN TSAE"/>
    <property type="match status" value="1"/>
</dbReference>
<keyword evidence="4" id="KW-0963">Cytoplasm</keyword>
<keyword evidence="8" id="KW-0067">ATP-binding</keyword>
<proteinExistence type="inferred from homology"/>
<keyword evidence="7" id="KW-0547">Nucleotide-binding</keyword>
<evidence type="ECO:0000256" key="4">
    <source>
        <dbReference type="ARBA" id="ARBA00022490"/>
    </source>
</evidence>
<evidence type="ECO:0000256" key="1">
    <source>
        <dbReference type="ARBA" id="ARBA00004496"/>
    </source>
</evidence>
<evidence type="ECO:0000313" key="11">
    <source>
        <dbReference type="EMBL" id="NCI48914.1"/>
    </source>
</evidence>
<evidence type="ECO:0000256" key="2">
    <source>
        <dbReference type="ARBA" id="ARBA00007599"/>
    </source>
</evidence>
<keyword evidence="12" id="KW-1185">Reference proteome</keyword>
<keyword evidence="6" id="KW-0479">Metal-binding</keyword>
<dbReference type="PANTHER" id="PTHR33540:SF2">
    <property type="entry name" value="TRNA THREONYLCARBAMOYLADENOSINE BIOSYNTHESIS PROTEIN TSAE"/>
    <property type="match status" value="1"/>
</dbReference>
<evidence type="ECO:0000256" key="3">
    <source>
        <dbReference type="ARBA" id="ARBA00019010"/>
    </source>
</evidence>
<comment type="similarity">
    <text evidence="2">Belongs to the TsaE family.</text>
</comment>
<evidence type="ECO:0000256" key="9">
    <source>
        <dbReference type="ARBA" id="ARBA00022842"/>
    </source>
</evidence>
<dbReference type="EMBL" id="JAACJS010000002">
    <property type="protein sequence ID" value="NCI48914.1"/>
    <property type="molecule type" value="Genomic_DNA"/>
</dbReference>
<reference evidence="11 12" key="1">
    <citation type="submission" date="2020-01" db="EMBL/GenBank/DDBJ databases">
        <title>Genome analysis.</title>
        <authorList>
            <person name="Wu S."/>
            <person name="Wang G."/>
        </authorList>
    </citation>
    <scope>NUCLEOTIDE SEQUENCE [LARGE SCALE GENOMIC DNA]</scope>
    <source>
        <strain evidence="11 12">SYL130</strain>
    </source>
</reference>
<dbReference type="Gene3D" id="3.40.50.300">
    <property type="entry name" value="P-loop containing nucleotide triphosphate hydrolases"/>
    <property type="match status" value="1"/>
</dbReference>
<keyword evidence="5" id="KW-0819">tRNA processing</keyword>
<gene>
    <name evidence="11" type="primary">tsaE</name>
    <name evidence="11" type="ORF">GWC95_03200</name>
</gene>
<evidence type="ECO:0000256" key="7">
    <source>
        <dbReference type="ARBA" id="ARBA00022741"/>
    </source>
</evidence>
<dbReference type="Pfam" id="PF02367">
    <property type="entry name" value="TsaE"/>
    <property type="match status" value="1"/>
</dbReference>
<evidence type="ECO:0000256" key="5">
    <source>
        <dbReference type="ARBA" id="ARBA00022694"/>
    </source>
</evidence>
<evidence type="ECO:0000256" key="6">
    <source>
        <dbReference type="ARBA" id="ARBA00022723"/>
    </source>
</evidence>
<evidence type="ECO:0000313" key="12">
    <source>
        <dbReference type="Proteomes" id="UP000753802"/>
    </source>
</evidence>